<accession>A0ABX8JB11</accession>
<sequence length="217" mass="24017">MSKLDLLNPTNSTVIFIDFQPQMTFGVASIDRQTLFNNVMLLAKAARIFHVPTILTTVETKSFSGNMWPQLLDIFPDNDIIERSSMNSWDDPKFVEAVQTTGRTKLIMAALWTEVCLAFPALEAMKAGFEVYAVEDASGGTSVAAHNAAMRRIEQAGAVPMTSLQVMLEYQRTWARKETYDDVISVVKEHCGAYGQGVEYAYTMVHGAPASRHNSGL</sequence>
<evidence type="ECO:0000259" key="1">
    <source>
        <dbReference type="Pfam" id="PF00857"/>
    </source>
</evidence>
<dbReference type="GO" id="GO:0016787">
    <property type="term" value="F:hydrolase activity"/>
    <property type="evidence" value="ECO:0007669"/>
    <property type="project" value="UniProtKB-KW"/>
</dbReference>
<evidence type="ECO:0000313" key="3">
    <source>
        <dbReference type="Proteomes" id="UP000683557"/>
    </source>
</evidence>
<keyword evidence="3" id="KW-1185">Reference proteome</keyword>
<organism evidence="2 3">
    <name type="scientific">Geomonas oryzisoli</name>
    <dbReference type="NCBI Taxonomy" id="2847992"/>
    <lineage>
        <taxon>Bacteria</taxon>
        <taxon>Pseudomonadati</taxon>
        <taxon>Thermodesulfobacteriota</taxon>
        <taxon>Desulfuromonadia</taxon>
        <taxon>Geobacterales</taxon>
        <taxon>Geobacteraceae</taxon>
        <taxon>Geomonas</taxon>
    </lineage>
</organism>
<name>A0ABX8JB11_9BACT</name>
<keyword evidence="2" id="KW-0378">Hydrolase</keyword>
<protein>
    <submittedName>
        <fullName evidence="2">Hydrolase</fullName>
    </submittedName>
</protein>
<dbReference type="CDD" id="cd01012">
    <property type="entry name" value="YcaC_related"/>
    <property type="match status" value="1"/>
</dbReference>
<dbReference type="PANTHER" id="PTHR43559">
    <property type="entry name" value="HYDROLASE YCAC-RELATED"/>
    <property type="match status" value="1"/>
</dbReference>
<feature type="domain" description="Isochorismatase-like" evidence="1">
    <location>
        <begin position="13"/>
        <end position="163"/>
    </location>
</feature>
<dbReference type="RefSeq" id="WP_216801504.1">
    <property type="nucleotide sequence ID" value="NZ_CP076723.1"/>
</dbReference>
<evidence type="ECO:0000313" key="2">
    <source>
        <dbReference type="EMBL" id="QWV94784.1"/>
    </source>
</evidence>
<gene>
    <name evidence="2" type="ORF">KP004_06290</name>
</gene>
<dbReference type="PANTHER" id="PTHR43559:SF1">
    <property type="entry name" value="HYDROLASE"/>
    <property type="match status" value="1"/>
</dbReference>
<proteinExistence type="predicted"/>
<reference evidence="2 3" key="1">
    <citation type="submission" date="2021-06" db="EMBL/GenBank/DDBJ databases">
        <title>Gemonas diversity in paddy soil.</title>
        <authorList>
            <person name="Liu G."/>
        </authorList>
    </citation>
    <scope>NUCLEOTIDE SEQUENCE [LARGE SCALE GENOMIC DNA]</scope>
    <source>
        <strain evidence="2 3">RG10</strain>
    </source>
</reference>
<dbReference type="EMBL" id="CP076723">
    <property type="protein sequence ID" value="QWV94784.1"/>
    <property type="molecule type" value="Genomic_DNA"/>
</dbReference>
<dbReference type="Proteomes" id="UP000683557">
    <property type="component" value="Chromosome"/>
</dbReference>
<dbReference type="Pfam" id="PF00857">
    <property type="entry name" value="Isochorismatase"/>
    <property type="match status" value="1"/>
</dbReference>
<dbReference type="InterPro" id="IPR053152">
    <property type="entry name" value="Hydrolase_YcaC-like"/>
</dbReference>
<dbReference type="InterPro" id="IPR000868">
    <property type="entry name" value="Isochorismatase-like_dom"/>
</dbReference>